<feature type="region of interest" description="Disordered" evidence="1">
    <location>
        <begin position="1"/>
        <end position="28"/>
    </location>
</feature>
<organism evidence="2 3">
    <name type="scientific">Mugilogobius chulae</name>
    <name type="common">yellowstripe goby</name>
    <dbReference type="NCBI Taxonomy" id="88201"/>
    <lineage>
        <taxon>Eukaryota</taxon>
        <taxon>Metazoa</taxon>
        <taxon>Chordata</taxon>
        <taxon>Craniata</taxon>
        <taxon>Vertebrata</taxon>
        <taxon>Euteleostomi</taxon>
        <taxon>Actinopterygii</taxon>
        <taxon>Neopterygii</taxon>
        <taxon>Teleostei</taxon>
        <taxon>Neoteleostei</taxon>
        <taxon>Acanthomorphata</taxon>
        <taxon>Gobiaria</taxon>
        <taxon>Gobiiformes</taxon>
        <taxon>Gobioidei</taxon>
        <taxon>Gobiidae</taxon>
        <taxon>Gobionellinae</taxon>
        <taxon>Mugilogobius</taxon>
    </lineage>
</organism>
<dbReference type="EMBL" id="JBBPFD010000022">
    <property type="protein sequence ID" value="KAK7881466.1"/>
    <property type="molecule type" value="Genomic_DNA"/>
</dbReference>
<evidence type="ECO:0000256" key="1">
    <source>
        <dbReference type="SAM" id="MobiDB-lite"/>
    </source>
</evidence>
<accession>A0AAW0MXV7</accession>
<dbReference type="Proteomes" id="UP001460270">
    <property type="component" value="Unassembled WGS sequence"/>
</dbReference>
<name>A0AAW0MXV7_9GOBI</name>
<feature type="non-terminal residue" evidence="2">
    <location>
        <position position="220"/>
    </location>
</feature>
<dbReference type="AlphaFoldDB" id="A0AAW0MXV7"/>
<proteinExistence type="predicted"/>
<protein>
    <submittedName>
        <fullName evidence="2">Uncharacterized protein</fullName>
    </submittedName>
</protein>
<keyword evidence="3" id="KW-1185">Reference proteome</keyword>
<evidence type="ECO:0000313" key="3">
    <source>
        <dbReference type="Proteomes" id="UP001460270"/>
    </source>
</evidence>
<gene>
    <name evidence="2" type="ORF">WMY93_029875</name>
</gene>
<reference evidence="3" key="1">
    <citation type="submission" date="2024-04" db="EMBL/GenBank/DDBJ databases">
        <title>Salinicola lusitanus LLJ914,a marine bacterium isolated from the Okinawa Trough.</title>
        <authorList>
            <person name="Li J."/>
        </authorList>
    </citation>
    <scope>NUCLEOTIDE SEQUENCE [LARGE SCALE GENOMIC DNA]</scope>
</reference>
<evidence type="ECO:0000313" key="2">
    <source>
        <dbReference type="EMBL" id="KAK7881466.1"/>
    </source>
</evidence>
<sequence length="220" mass="24967">MDVAEETSSDHDEEDIQSGPGGQQKEGEEGYTIAEIQENIHLIYEEYLADKVTLLTLLKDRRKGSTDKSMVSTRAKVYVSYLKMATPGPYWDWRFLKNTQATRFFPAVLAKVGLKPTTVVGSLHNAYCFLGQFAKNLPKNCCLSTKRYKKFSGRCASSPETQDEIEDAPLTERTLRYRFFGYFSAYFVSIYGHRTGVFAKMLQKEVENAVGDEEKGYLVS</sequence>
<comment type="caution">
    <text evidence="2">The sequence shown here is derived from an EMBL/GenBank/DDBJ whole genome shotgun (WGS) entry which is preliminary data.</text>
</comment>
<feature type="compositionally biased region" description="Acidic residues" evidence="1">
    <location>
        <begin position="1"/>
        <end position="16"/>
    </location>
</feature>